<gene>
    <name evidence="1" type="ORF">Cdeb_00648</name>
</gene>
<dbReference type="EMBL" id="AZRV01000023">
    <property type="protein sequence ID" value="RKO61918.1"/>
    <property type="molecule type" value="Genomic_DNA"/>
</dbReference>
<proteinExistence type="predicted"/>
<comment type="caution">
    <text evidence="1">The sequence shown here is derived from an EMBL/GenBank/DDBJ whole genome shotgun (WGS) entry which is preliminary data.</text>
</comment>
<dbReference type="AlphaFoldDB" id="A0A420VES4"/>
<name>A0A420VES4_9BACI</name>
<evidence type="ECO:0000313" key="2">
    <source>
        <dbReference type="Proteomes" id="UP000286235"/>
    </source>
</evidence>
<organism evidence="1 2">
    <name type="scientific">Caldibacillus debilis GB1</name>
    <dbReference type="NCBI Taxonomy" id="1339248"/>
    <lineage>
        <taxon>Bacteria</taxon>
        <taxon>Bacillati</taxon>
        <taxon>Bacillota</taxon>
        <taxon>Bacilli</taxon>
        <taxon>Bacillales</taxon>
        <taxon>Bacillaceae</taxon>
        <taxon>Caldibacillus</taxon>
    </lineage>
</organism>
<sequence>MVVPMFAPRMMPSDRRKDNSFAEMNPTVMIMTAELLCKMAVIRIPEKNPLSGVPAKRRSHFFIFCPAMCIIP</sequence>
<dbReference type="Proteomes" id="UP000286235">
    <property type="component" value="Unassembled WGS sequence"/>
</dbReference>
<accession>A0A420VES4</accession>
<protein>
    <submittedName>
        <fullName evidence="1">Uncharacterized protein</fullName>
    </submittedName>
</protein>
<reference evidence="1 2" key="1">
    <citation type="submission" date="2013-12" db="EMBL/GenBank/DDBJ databases">
        <title>Genome and proteome characterization of Caldibacillus debilis GB1 derived from a cellulolytic aero-tolerant co-culture.</title>
        <authorList>
            <person name="Wushke S.T."/>
            <person name="Zhang X."/>
            <person name="Fristensky B."/>
            <person name="Wilkins J.A."/>
            <person name="Levin D.B."/>
            <person name="Sparling R."/>
        </authorList>
    </citation>
    <scope>NUCLEOTIDE SEQUENCE [LARGE SCALE GENOMIC DNA]</scope>
    <source>
        <strain evidence="1 2">GB1</strain>
    </source>
</reference>
<evidence type="ECO:0000313" key="1">
    <source>
        <dbReference type="EMBL" id="RKO61918.1"/>
    </source>
</evidence>
<keyword evidence="2" id="KW-1185">Reference proteome</keyword>